<evidence type="ECO:0000313" key="1">
    <source>
        <dbReference type="EMBL" id="SBT32805.1"/>
    </source>
</evidence>
<protein>
    <submittedName>
        <fullName evidence="1">Uncharacterized protein</fullName>
    </submittedName>
</protein>
<name>A0A1A8YN34_PLAOA</name>
<dbReference type="Proteomes" id="UP000078555">
    <property type="component" value="Unassembled WGS sequence"/>
</dbReference>
<proteinExistence type="predicted"/>
<evidence type="ECO:0000313" key="3">
    <source>
        <dbReference type="Proteomes" id="UP000078550"/>
    </source>
</evidence>
<dbReference type="EMBL" id="FLRE01000042">
    <property type="protein sequence ID" value="SBT32805.1"/>
    <property type="molecule type" value="Genomic_DNA"/>
</dbReference>
<evidence type="ECO:0000313" key="4">
    <source>
        <dbReference type="Proteomes" id="UP000078555"/>
    </source>
</evidence>
<reference evidence="3 4" key="2">
    <citation type="submission" date="2016-05" db="EMBL/GenBank/DDBJ databases">
        <authorList>
            <person name="Naeem Raeece"/>
        </authorList>
    </citation>
    <scope>NUCLEOTIDE SEQUENCE [LARGE SCALE GENOMIC DNA]</scope>
</reference>
<gene>
    <name evidence="2" type="ORF">POVWA1_050180</name>
    <name evidence="1" type="ORF">POVWA2_011540</name>
</gene>
<keyword evidence="4" id="KW-1185">Reference proteome</keyword>
<evidence type="ECO:0000313" key="2">
    <source>
        <dbReference type="EMBL" id="SBT44631.1"/>
    </source>
</evidence>
<accession>A0A1A8YN34</accession>
<dbReference type="AlphaFoldDB" id="A0A1A8YN34"/>
<organism evidence="1 3">
    <name type="scientific">Plasmodium ovale wallikeri</name>
    <dbReference type="NCBI Taxonomy" id="864142"/>
    <lineage>
        <taxon>Eukaryota</taxon>
        <taxon>Sar</taxon>
        <taxon>Alveolata</taxon>
        <taxon>Apicomplexa</taxon>
        <taxon>Aconoidasida</taxon>
        <taxon>Haemosporida</taxon>
        <taxon>Plasmodiidae</taxon>
        <taxon>Plasmodium</taxon>
        <taxon>Plasmodium (Plasmodium)</taxon>
    </lineage>
</organism>
<sequence>MCAQGPRACVLYVGKRLSPTGDIFPIRCLYPSSLSRRIDRRCFTSVATLQKVLSSMRRGSSEEKKG</sequence>
<reference evidence="1" key="1">
    <citation type="submission" date="2016-05" db="EMBL/GenBank/DDBJ databases">
        <authorList>
            <person name="Lavstsen T."/>
            <person name="Jespersen J.S."/>
        </authorList>
    </citation>
    <scope>NUCLEOTIDE SEQUENCE [LARGE SCALE GENOMIC DNA]</scope>
</reference>
<dbReference type="EMBL" id="FLRD01000135">
    <property type="protein sequence ID" value="SBT44631.1"/>
    <property type="molecule type" value="Genomic_DNA"/>
</dbReference>
<dbReference type="Proteomes" id="UP000078550">
    <property type="component" value="Unassembled WGS sequence"/>
</dbReference>